<dbReference type="InterPro" id="IPR050902">
    <property type="entry name" value="ABC_Transporter_SBP"/>
</dbReference>
<dbReference type="Gene3D" id="3.40.50.1980">
    <property type="entry name" value="Nitrogenase molybdenum iron protein domain"/>
    <property type="match status" value="2"/>
</dbReference>
<dbReference type="InterPro" id="IPR002491">
    <property type="entry name" value="ABC_transptr_periplasmic_BD"/>
</dbReference>
<accession>A0A2W7QSL4</accession>
<dbReference type="Pfam" id="PF01497">
    <property type="entry name" value="Peripla_BP_2"/>
    <property type="match status" value="1"/>
</dbReference>
<sequence>MIRALMLAALLPFPALSAERVVVLGGSVAEIVAALGRTGSLVARDSTSTFPPEVTALPDVGYVRALSAEGVLSVAPDLILAEQGAGPREAVAVLQAAGVDYVTVPENHTPAGVLDKIRVVAAALDEEDAGEALAQRVAEGLASAEARAASVPQRKRVLFILSLTGGRVTAGAAETAAEGILELAGAINAAEGFSGYKQMTDEAVLAAAPDAILMMDREGDRSVTDAQITAHPALSATPAVKTGDILRMDGLLMLGFGPRTPEAAAQLHAALYGAR</sequence>
<dbReference type="PANTHER" id="PTHR30535:SF4">
    <property type="entry name" value="HEMIN-BINDING PERIPLASMIC PROTEIN HMUT"/>
    <property type="match status" value="1"/>
</dbReference>
<evidence type="ECO:0000259" key="2">
    <source>
        <dbReference type="PROSITE" id="PS50983"/>
    </source>
</evidence>
<feature type="chain" id="PRO_5015958760" evidence="1">
    <location>
        <begin position="18"/>
        <end position="275"/>
    </location>
</feature>
<dbReference type="PANTHER" id="PTHR30535">
    <property type="entry name" value="VITAMIN B12-BINDING PROTEIN"/>
    <property type="match status" value="1"/>
</dbReference>
<proteinExistence type="predicted"/>
<dbReference type="PROSITE" id="PS50983">
    <property type="entry name" value="FE_B12_PBP"/>
    <property type="match status" value="1"/>
</dbReference>
<evidence type="ECO:0000256" key="1">
    <source>
        <dbReference type="SAM" id="SignalP"/>
    </source>
</evidence>
<protein>
    <submittedName>
        <fullName evidence="3">Iron complex transport system substrate-binding protein</fullName>
    </submittedName>
</protein>
<name>A0A2W7QSL4_9RHOB</name>
<gene>
    <name evidence="3" type="ORF">LX76_03966</name>
</gene>
<evidence type="ECO:0000313" key="3">
    <source>
        <dbReference type="EMBL" id="PZX49060.1"/>
    </source>
</evidence>
<dbReference type="SUPFAM" id="SSF53807">
    <property type="entry name" value="Helical backbone' metal receptor"/>
    <property type="match status" value="1"/>
</dbReference>
<dbReference type="RefSeq" id="WP_245941492.1">
    <property type="nucleotide sequence ID" value="NZ_QKZS01000017.1"/>
</dbReference>
<evidence type="ECO:0000313" key="4">
    <source>
        <dbReference type="Proteomes" id="UP000249538"/>
    </source>
</evidence>
<organism evidence="3 4">
    <name type="scientific">Cereibacter changlensis</name>
    <dbReference type="NCBI Taxonomy" id="402884"/>
    <lineage>
        <taxon>Bacteria</taxon>
        <taxon>Pseudomonadati</taxon>
        <taxon>Pseudomonadota</taxon>
        <taxon>Alphaproteobacteria</taxon>
        <taxon>Rhodobacterales</taxon>
        <taxon>Paracoccaceae</taxon>
        <taxon>Cereibacter</taxon>
    </lineage>
</organism>
<feature type="domain" description="Fe/B12 periplasmic-binding" evidence="2">
    <location>
        <begin position="20"/>
        <end position="275"/>
    </location>
</feature>
<dbReference type="Proteomes" id="UP000249538">
    <property type="component" value="Unassembled WGS sequence"/>
</dbReference>
<dbReference type="EMBL" id="QKZS01000017">
    <property type="protein sequence ID" value="PZX49060.1"/>
    <property type="molecule type" value="Genomic_DNA"/>
</dbReference>
<feature type="signal peptide" evidence="1">
    <location>
        <begin position="1"/>
        <end position="17"/>
    </location>
</feature>
<keyword evidence="1" id="KW-0732">Signal</keyword>
<dbReference type="AlphaFoldDB" id="A0A2W7QSL4"/>
<reference evidence="3 4" key="1">
    <citation type="submission" date="2018-06" db="EMBL/GenBank/DDBJ databases">
        <title>Genomic Encyclopedia of Archaeal and Bacterial Type Strains, Phase II (KMG-II): from individual species to whole genera.</title>
        <authorList>
            <person name="Goeker M."/>
        </authorList>
    </citation>
    <scope>NUCLEOTIDE SEQUENCE [LARGE SCALE GENOMIC DNA]</scope>
    <source>
        <strain evidence="3 4">DSM 18774</strain>
    </source>
</reference>
<comment type="caution">
    <text evidence="3">The sequence shown here is derived from an EMBL/GenBank/DDBJ whole genome shotgun (WGS) entry which is preliminary data.</text>
</comment>